<proteinExistence type="predicted"/>
<gene>
    <name evidence="1" type="ORF">EV182_003447</name>
</gene>
<dbReference type="EMBL" id="JAMZIH010000896">
    <property type="protein sequence ID" value="KAJ1678737.1"/>
    <property type="molecule type" value="Genomic_DNA"/>
</dbReference>
<protein>
    <submittedName>
        <fullName evidence="1">Uncharacterized protein</fullName>
    </submittedName>
</protein>
<organism evidence="1 2">
    <name type="scientific">Spiromyces aspiralis</name>
    <dbReference type="NCBI Taxonomy" id="68401"/>
    <lineage>
        <taxon>Eukaryota</taxon>
        <taxon>Fungi</taxon>
        <taxon>Fungi incertae sedis</taxon>
        <taxon>Zoopagomycota</taxon>
        <taxon>Kickxellomycotina</taxon>
        <taxon>Kickxellomycetes</taxon>
        <taxon>Kickxellales</taxon>
        <taxon>Kickxellaceae</taxon>
        <taxon>Spiromyces</taxon>
    </lineage>
</organism>
<sequence>MWNFFKKSKKSLAIFFTIAKNSRAVNLDAELVWLTGQFLKRVLEPTLAYQDKPSKVLGLYEMLVKDLESIRAHQSSTSDVLKIHERLIEGLEWILSHKPESSEKYALYEELFESLEWLRAHQPKSDEVLEFYMECAKDLELIHANQSNPGRVLAFINEFITDLDDIRIRHPTFRVIRTCEELVKELEWARAYQFSSMEVVEHYTKLIEDLELLAPRPDSTICESASSPTLGGLCDLKASMEILQNVVEALADSVIEMVMSIKRNVGSGNYELTEDQEISFKECYFNKHKLDSYYCIIYMNLRMIAKGWYVTNLGKIPQAWSSRNPWVMAKAWTEYAKFSAPLCERRDKERFNLDAVPAFE</sequence>
<keyword evidence="2" id="KW-1185">Reference proteome</keyword>
<dbReference type="Proteomes" id="UP001145114">
    <property type="component" value="Unassembled WGS sequence"/>
</dbReference>
<name>A0ACC1HR73_9FUNG</name>
<reference evidence="1" key="1">
    <citation type="submission" date="2022-06" db="EMBL/GenBank/DDBJ databases">
        <title>Phylogenomic reconstructions and comparative analyses of Kickxellomycotina fungi.</title>
        <authorList>
            <person name="Reynolds N.K."/>
            <person name="Stajich J.E."/>
            <person name="Barry K."/>
            <person name="Grigoriev I.V."/>
            <person name="Crous P."/>
            <person name="Smith M.E."/>
        </authorList>
    </citation>
    <scope>NUCLEOTIDE SEQUENCE</scope>
    <source>
        <strain evidence="1">RSA 2271</strain>
    </source>
</reference>
<evidence type="ECO:0000313" key="1">
    <source>
        <dbReference type="EMBL" id="KAJ1678737.1"/>
    </source>
</evidence>
<comment type="caution">
    <text evidence="1">The sequence shown here is derived from an EMBL/GenBank/DDBJ whole genome shotgun (WGS) entry which is preliminary data.</text>
</comment>
<accession>A0ACC1HR73</accession>
<evidence type="ECO:0000313" key="2">
    <source>
        <dbReference type="Proteomes" id="UP001145114"/>
    </source>
</evidence>